<dbReference type="PANTHER" id="PTHR31988:SF19">
    <property type="entry name" value="9-O-ACETYL-N-ACETYLNEURAMINIC ACID DEACETYLASE-RELATED"/>
    <property type="match status" value="1"/>
</dbReference>
<keyword evidence="4" id="KW-1185">Reference proteome</keyword>
<dbReference type="GO" id="GO:0016787">
    <property type="term" value="F:hydrolase activity"/>
    <property type="evidence" value="ECO:0007669"/>
    <property type="project" value="UniProtKB-KW"/>
</dbReference>
<sequence length="294" mass="32019">MTVPRNPDGDAALWKILLMEAKCAVKRRITPAGLPVDPPPTPYLIVPVLGQSNAQGMGVGLDLDGEDAPHPRVHQWARSGPSKGTVVAGVDPLFHDVRSKGVGFGVTFAKALADATGRWVLLVPAARGDTAFTPKNGYTWDPTDTRTRVNLYRDAVASIDAALASHPGSQVATILWHQGETDVPLMSARNYRGRLDYVIDDLRKRYGSGLPVIVGGMVPEEMERGHRRYPVIDAVHRDTPNRRPRTAFVAGPRDAINSETDRHYSGAGLRELGRRMWDAYRGVAADELAEYATG</sequence>
<gene>
    <name evidence="3" type="primary">axeA</name>
    <name evidence="3" type="ORF">MMAD_14630</name>
</gene>
<protein>
    <submittedName>
        <fullName evidence="3">Acetylxylan esterase</fullName>
    </submittedName>
</protein>
<dbReference type="AlphaFoldDB" id="A0A7I7XEE0"/>
<dbReference type="InterPro" id="IPR036514">
    <property type="entry name" value="SGNH_hydro_sf"/>
</dbReference>
<dbReference type="RefSeq" id="WP_163734561.1">
    <property type="nucleotide sequence ID" value="NZ_AP022610.1"/>
</dbReference>
<dbReference type="EMBL" id="AP022610">
    <property type="protein sequence ID" value="BBZ27168.1"/>
    <property type="molecule type" value="Genomic_DNA"/>
</dbReference>
<reference evidence="3 4" key="1">
    <citation type="journal article" date="2019" name="Emerg. Microbes Infect.">
        <title>Comprehensive subspecies identification of 175 nontuberculous mycobacteria species based on 7547 genomic profiles.</title>
        <authorList>
            <person name="Matsumoto Y."/>
            <person name="Kinjo T."/>
            <person name="Motooka D."/>
            <person name="Nabeya D."/>
            <person name="Jung N."/>
            <person name="Uechi K."/>
            <person name="Horii T."/>
            <person name="Iida T."/>
            <person name="Fujita J."/>
            <person name="Nakamura S."/>
        </authorList>
    </citation>
    <scope>NUCLEOTIDE SEQUENCE [LARGE SCALE GENOMIC DNA]</scope>
    <source>
        <strain evidence="3 4">JCM 13574</strain>
    </source>
</reference>
<dbReference type="InterPro" id="IPR005181">
    <property type="entry name" value="SASA"/>
</dbReference>
<evidence type="ECO:0000313" key="4">
    <source>
        <dbReference type="Proteomes" id="UP000466517"/>
    </source>
</evidence>
<evidence type="ECO:0000313" key="3">
    <source>
        <dbReference type="EMBL" id="BBZ27168.1"/>
    </source>
</evidence>
<organism evidence="3 4">
    <name type="scientific">Mycolicibacterium madagascariense</name>
    <dbReference type="NCBI Taxonomy" id="212765"/>
    <lineage>
        <taxon>Bacteria</taxon>
        <taxon>Bacillati</taxon>
        <taxon>Actinomycetota</taxon>
        <taxon>Actinomycetes</taxon>
        <taxon>Mycobacteriales</taxon>
        <taxon>Mycobacteriaceae</taxon>
        <taxon>Mycolicibacterium</taxon>
    </lineage>
</organism>
<dbReference type="KEGG" id="mmag:MMAD_14630"/>
<dbReference type="InterPro" id="IPR052940">
    <property type="entry name" value="Carb_Esterase_6"/>
</dbReference>
<dbReference type="Proteomes" id="UP000466517">
    <property type="component" value="Chromosome"/>
</dbReference>
<evidence type="ECO:0000256" key="1">
    <source>
        <dbReference type="ARBA" id="ARBA00022801"/>
    </source>
</evidence>
<dbReference type="PANTHER" id="PTHR31988">
    <property type="entry name" value="ESTERASE, PUTATIVE (DUF303)-RELATED"/>
    <property type="match status" value="1"/>
</dbReference>
<feature type="domain" description="Sialate O-acetylesterase" evidence="2">
    <location>
        <begin position="48"/>
        <end position="280"/>
    </location>
</feature>
<proteinExistence type="predicted"/>
<dbReference type="SUPFAM" id="SSF52266">
    <property type="entry name" value="SGNH hydrolase"/>
    <property type="match status" value="1"/>
</dbReference>
<evidence type="ECO:0000259" key="2">
    <source>
        <dbReference type="Pfam" id="PF03629"/>
    </source>
</evidence>
<dbReference type="Pfam" id="PF03629">
    <property type="entry name" value="SASA"/>
    <property type="match status" value="1"/>
</dbReference>
<dbReference type="Gene3D" id="3.40.50.1110">
    <property type="entry name" value="SGNH hydrolase"/>
    <property type="match status" value="1"/>
</dbReference>
<name>A0A7I7XEE0_9MYCO</name>
<keyword evidence="1" id="KW-0378">Hydrolase</keyword>
<accession>A0A7I7XEE0</accession>